<reference evidence="12" key="1">
    <citation type="submission" date="2022-11" db="UniProtKB">
        <authorList>
            <consortium name="WormBaseParasite"/>
        </authorList>
    </citation>
    <scope>IDENTIFICATION</scope>
</reference>
<name>A0A915J9A9_ROMCU</name>
<dbReference type="Proteomes" id="UP000887565">
    <property type="component" value="Unplaced"/>
</dbReference>
<dbReference type="GO" id="GO:0006390">
    <property type="term" value="P:mitochondrial transcription"/>
    <property type="evidence" value="ECO:0007669"/>
    <property type="project" value="TreeGrafter"/>
</dbReference>
<dbReference type="AlphaFoldDB" id="A0A915J9A9"/>
<dbReference type="SMART" id="SM01311">
    <property type="entry name" value="RPOL_N"/>
    <property type="match status" value="1"/>
</dbReference>
<keyword evidence="4 9" id="KW-0808">Transferase</keyword>
<evidence type="ECO:0000259" key="10">
    <source>
        <dbReference type="SMART" id="SM01311"/>
    </source>
</evidence>
<keyword evidence="6" id="KW-0809">Transit peptide</keyword>
<dbReference type="GO" id="GO:0001018">
    <property type="term" value="F:mitochondrial promoter sequence-specific DNA binding"/>
    <property type="evidence" value="ECO:0007669"/>
    <property type="project" value="TreeGrafter"/>
</dbReference>
<dbReference type="Gene3D" id="1.10.1320.10">
    <property type="entry name" value="DNA-directed RNA polymerase, N-terminal domain"/>
    <property type="match status" value="1"/>
</dbReference>
<dbReference type="GO" id="GO:0003899">
    <property type="term" value="F:DNA-directed RNA polymerase activity"/>
    <property type="evidence" value="ECO:0007669"/>
    <property type="project" value="UniProtKB-EC"/>
</dbReference>
<organism evidence="11 12">
    <name type="scientific">Romanomermis culicivorax</name>
    <name type="common">Nematode worm</name>
    <dbReference type="NCBI Taxonomy" id="13658"/>
    <lineage>
        <taxon>Eukaryota</taxon>
        <taxon>Metazoa</taxon>
        <taxon>Ecdysozoa</taxon>
        <taxon>Nematoda</taxon>
        <taxon>Enoplea</taxon>
        <taxon>Dorylaimia</taxon>
        <taxon>Mermithida</taxon>
        <taxon>Mermithoidea</taxon>
        <taxon>Mermithidae</taxon>
        <taxon>Romanomermis</taxon>
    </lineage>
</organism>
<accession>A0A915J9A9</accession>
<dbReference type="InterPro" id="IPR043502">
    <property type="entry name" value="DNA/RNA_pol_sf"/>
</dbReference>
<dbReference type="Gene3D" id="1.10.150.20">
    <property type="entry name" value="5' to 3' exonuclease, C-terminal subdomain"/>
    <property type="match status" value="1"/>
</dbReference>
<dbReference type="InterPro" id="IPR037159">
    <property type="entry name" value="RNA_POL_N_sf"/>
</dbReference>
<dbReference type="InterPro" id="IPR002092">
    <property type="entry name" value="DNA-dir_Rpol_phage-type"/>
</dbReference>
<dbReference type="PANTHER" id="PTHR10102:SF0">
    <property type="entry name" value="DNA-DIRECTED RNA POLYMERASE, MITOCHONDRIAL"/>
    <property type="match status" value="1"/>
</dbReference>
<comment type="similarity">
    <text evidence="1 9">Belongs to the phage and mitochondrial RNA polymerase family.</text>
</comment>
<keyword evidence="11" id="KW-1185">Reference proteome</keyword>
<evidence type="ECO:0000256" key="4">
    <source>
        <dbReference type="ARBA" id="ARBA00022679"/>
    </source>
</evidence>
<keyword evidence="3 9" id="KW-0240">DNA-directed RNA polymerase</keyword>
<dbReference type="Pfam" id="PF14700">
    <property type="entry name" value="RPOL_N"/>
    <property type="match status" value="1"/>
</dbReference>
<dbReference type="SUPFAM" id="SSF56672">
    <property type="entry name" value="DNA/RNA polymerases"/>
    <property type="match status" value="1"/>
</dbReference>
<keyword evidence="7 9" id="KW-0804">Transcription</keyword>
<dbReference type="GO" id="GO:0034245">
    <property type="term" value="C:mitochondrial DNA-directed RNA polymerase complex"/>
    <property type="evidence" value="ECO:0007669"/>
    <property type="project" value="TreeGrafter"/>
</dbReference>
<sequence>MAAELCRLVKLHRLRHILSVCAASLRFNGSCSITPTSASDVQESLKSIVKKKVTQEEVPFVEPYPQQTIFDTLEKRWRSRVLRYEAYLHVSIYAEDLSNAVKCVDTFLRLAPRSIIQNNVEIFNTLMLKLSREGDAVTAMKYFNNLESRNVNFDLSTVSVLLQLSIDCEGKINRNIVKKALNLIDQFNLDLSTIFHHKVHGLDETEDVLSAIKSEIPDFQPRNYVNISKNDAENLFYDCQLLKAIEKPIDQQEYLSDGPYLDTTLDKKSMLDKFSCQLKRELDCRFQIPNVSAIKNQLQNDSNKFLNYTTHDWRVNISRHFAESLKYLRKIAKFGVHTDEIVFLAPFLKCLPFNDYVDIMCDSIWILLTCTEVQHLQISYVKSMLGRIIRQKFVNRVQLDHRMDEKVATIYEKYLQYFENPSLSRMYNQRQFWLKTALDLYPEQPNIRINVPQWPYNDVILKLGEFLLDIILKEATVDVNFKIPESSMTTSKKKPLFYKVFCDSGSDLREHLRVDQSFCNFLQTCVGYKNRLTMDVVDSPMLCPPVPWHSKKDGFCLFTPLSLIRTPAPFGKYAEKVDQVLDKQAEVKFRPALDALNQLGSTPWIVNQSVLETALAIFRTKLGDSKLSLPPEISTLKQPPKMPHRNSPDFTQIAKLRNEAAKLRRETYSLWMTALYKLSLANFFRNDILWFPHSLDFRGRAYPCPPHLNHMGDDLNRGNKNDIVGILQFARGRKLGQHGLDWLKIHCINLTGLRKRDSMQSRLQYANEILPHILDSADDPLNGEQWWRESEEPWQTLAVCIEIAKAIRSGNPEEYVSRCPVHQDGSCNGLQHYAALGRDELGGRQVNLIRSETPQDVYSCVAAFVEEKRKCDAENGIEIAKICEGFIKRKVVKQTVMTIVYGVTSYGAKLQIEKQLKVLENFPEEYISAAAGYLAKLTFSSIGALFNNTRKIQNWLQDVAGVLARDLKQPVQWVTPLDFPVVQPYFEKKVFDKGQKSADNEQKSNRRPFNIVVPQGRKQRNGFPPNFIHSLDSSHMMLTSLHCQHAGLTFASVHDCFWTHASTVDAMNKICRQQFVNLHKLPILNDLSQHLRNVAIENNVETLTEEPAKNVNSIYNEVLAHIAKLLTNVPQKGKLNLDEVLDSPYFFS</sequence>
<comment type="catalytic activity">
    <reaction evidence="8 9">
        <text>RNA(n) + a ribonucleoside 5'-triphosphate = RNA(n+1) + diphosphate</text>
        <dbReference type="Rhea" id="RHEA:21248"/>
        <dbReference type="Rhea" id="RHEA-COMP:14527"/>
        <dbReference type="Rhea" id="RHEA-COMP:17342"/>
        <dbReference type="ChEBI" id="CHEBI:33019"/>
        <dbReference type="ChEBI" id="CHEBI:61557"/>
        <dbReference type="ChEBI" id="CHEBI:140395"/>
        <dbReference type="EC" id="2.7.7.6"/>
    </reaction>
</comment>
<keyword evidence="5 9" id="KW-0548">Nucleotidyltransferase</keyword>
<dbReference type="WBParaSite" id="nRc.2.0.1.t23059-RA">
    <property type="protein sequence ID" value="nRc.2.0.1.t23059-RA"/>
    <property type="gene ID" value="nRc.2.0.1.g23059"/>
</dbReference>
<evidence type="ECO:0000256" key="9">
    <source>
        <dbReference type="RuleBase" id="RU003805"/>
    </source>
</evidence>
<evidence type="ECO:0000256" key="6">
    <source>
        <dbReference type="ARBA" id="ARBA00022946"/>
    </source>
</evidence>
<dbReference type="PROSITE" id="PS00489">
    <property type="entry name" value="RNA_POL_PHAGE_2"/>
    <property type="match status" value="1"/>
</dbReference>
<dbReference type="InterPro" id="IPR046950">
    <property type="entry name" value="DNA-dir_Rpol_C_phage-type"/>
</dbReference>
<dbReference type="EC" id="2.7.7.6" evidence="2 9"/>
<evidence type="ECO:0000256" key="8">
    <source>
        <dbReference type="ARBA" id="ARBA00048552"/>
    </source>
</evidence>
<feature type="domain" description="DNA-directed RNA polymerase N-terminal" evidence="10">
    <location>
        <begin position="275"/>
        <end position="601"/>
    </location>
</feature>
<evidence type="ECO:0000256" key="3">
    <source>
        <dbReference type="ARBA" id="ARBA00022478"/>
    </source>
</evidence>
<dbReference type="PANTHER" id="PTHR10102">
    <property type="entry name" value="DNA-DIRECTED RNA POLYMERASE, MITOCHONDRIAL"/>
    <property type="match status" value="1"/>
</dbReference>
<comment type="function">
    <text evidence="9">DNA-dependent RNA polymerase catalyzes the transcription of DNA into RNA using the four ribonucleoside triphosphates as substrates.</text>
</comment>
<evidence type="ECO:0000313" key="11">
    <source>
        <dbReference type="Proteomes" id="UP000887565"/>
    </source>
</evidence>
<protein>
    <recommendedName>
        <fullName evidence="2 9">DNA-directed RNA polymerase</fullName>
        <ecNumber evidence="2 9">2.7.7.6</ecNumber>
    </recommendedName>
</protein>
<dbReference type="PROSITE" id="PS00900">
    <property type="entry name" value="RNA_POL_PHAGE_1"/>
    <property type="match status" value="1"/>
</dbReference>
<evidence type="ECO:0000313" key="12">
    <source>
        <dbReference type="WBParaSite" id="nRc.2.0.1.t23059-RA"/>
    </source>
</evidence>
<dbReference type="Gene3D" id="1.10.287.280">
    <property type="match status" value="1"/>
</dbReference>
<evidence type="ECO:0000256" key="7">
    <source>
        <dbReference type="ARBA" id="ARBA00023163"/>
    </source>
</evidence>
<evidence type="ECO:0000256" key="1">
    <source>
        <dbReference type="ARBA" id="ARBA00009493"/>
    </source>
</evidence>
<dbReference type="InterPro" id="IPR029262">
    <property type="entry name" value="RPOL_N"/>
</dbReference>
<dbReference type="FunFam" id="1.10.287.280:FF:000001">
    <property type="entry name" value="DNA-directed RNA polymerase"/>
    <property type="match status" value="1"/>
</dbReference>
<dbReference type="Pfam" id="PF00940">
    <property type="entry name" value="RNA_pol"/>
    <property type="match status" value="1"/>
</dbReference>
<evidence type="ECO:0000256" key="5">
    <source>
        <dbReference type="ARBA" id="ARBA00022695"/>
    </source>
</evidence>
<proteinExistence type="inferred from homology"/>
<evidence type="ECO:0000256" key="2">
    <source>
        <dbReference type="ARBA" id="ARBA00012418"/>
    </source>
</evidence>